<name>A0A7X1Z711_9LACT</name>
<feature type="transmembrane region" description="Helical" evidence="1">
    <location>
        <begin position="518"/>
        <end position="536"/>
    </location>
</feature>
<feature type="transmembrane region" description="Helical" evidence="1">
    <location>
        <begin position="400"/>
        <end position="426"/>
    </location>
</feature>
<dbReference type="Proteomes" id="UP000439550">
    <property type="component" value="Unassembled WGS sequence"/>
</dbReference>
<dbReference type="OrthoDB" id="2014935at2"/>
<evidence type="ECO:0000313" key="3">
    <source>
        <dbReference type="Proteomes" id="UP000439550"/>
    </source>
</evidence>
<feature type="transmembrane region" description="Helical" evidence="1">
    <location>
        <begin position="77"/>
        <end position="104"/>
    </location>
</feature>
<feature type="transmembrane region" description="Helical" evidence="1">
    <location>
        <begin position="299"/>
        <end position="319"/>
    </location>
</feature>
<evidence type="ECO:0000313" key="2">
    <source>
        <dbReference type="EMBL" id="MQW38893.1"/>
    </source>
</evidence>
<feature type="transmembrane region" description="Helical" evidence="1">
    <location>
        <begin position="53"/>
        <end position="71"/>
    </location>
</feature>
<dbReference type="AlphaFoldDB" id="A0A7X1Z711"/>
<dbReference type="RefSeq" id="WP_153495420.1">
    <property type="nucleotide sequence ID" value="NZ_CBCRWP010000001.1"/>
</dbReference>
<feature type="transmembrane region" description="Helical" evidence="1">
    <location>
        <begin position="130"/>
        <end position="154"/>
    </location>
</feature>
<feature type="transmembrane region" description="Helical" evidence="1">
    <location>
        <begin position="199"/>
        <end position="225"/>
    </location>
</feature>
<keyword evidence="3" id="KW-1185">Reference proteome</keyword>
<organism evidence="2 3">
    <name type="scientific">Lactococcus hircilactis</name>
    <dbReference type="NCBI Taxonomy" id="1494462"/>
    <lineage>
        <taxon>Bacteria</taxon>
        <taxon>Bacillati</taxon>
        <taxon>Bacillota</taxon>
        <taxon>Bacilli</taxon>
        <taxon>Lactobacillales</taxon>
        <taxon>Streptococcaceae</taxon>
        <taxon>Lactococcus</taxon>
    </lineage>
</organism>
<gene>
    <name evidence="2" type="ORF">GHI93_02870</name>
</gene>
<sequence length="544" mass="60064">MNQPFHNTGFMLRLLLKRDGLKYLFWLLGLLIYAASGVGKLELAVTTATKQSMYALFNGPALVSLFGPTSVSDWQHFTAAAAFGGLMPLTTGLVFSIITMIYVINRTRKEEDEGITELLRSFQIGKLSNTLSVVLELFCLQVILTFALALSIQLQHALGMTHFSQNLLFASSITSQSVMWGMIALLFSQLFPEASPAKGASIGFFGLLYIIRMGTDIKDIALSWFNPLSWSYLTGVYVKNNWLPILYTLLFAAVMLVIALVLEIRRDVAVGYLPQSKARAHAGYFLSTFQGLVLRLQRISALGWVFGLFVLGLTYGSMISKIGTLVGGNSNTNHLLQKELQITQGSNQMVMKQQFLSTIYVVLALIATCFAITLLNKMVSEERHQRQEQLYALPNSRFSVYLTYVLSAFGLGTLAQLGGILGIYVAQAGQKNAVSFSAMIKGGLPFVIGIWFVLGILCLLIAFLPRFSNAIWVYVGLSFFLSMIGPILDLPQGMLKLNVFDWIMKTNSAPNTLNTPSLFVLVFLTLIMIALGFVAYKKRDIISG</sequence>
<comment type="caution">
    <text evidence="2">The sequence shown here is derived from an EMBL/GenBank/DDBJ whole genome shotgun (WGS) entry which is preliminary data.</text>
</comment>
<keyword evidence="1" id="KW-0472">Membrane</keyword>
<keyword evidence="1" id="KW-1133">Transmembrane helix</keyword>
<feature type="transmembrane region" description="Helical" evidence="1">
    <location>
        <begin position="245"/>
        <end position="262"/>
    </location>
</feature>
<protein>
    <submittedName>
        <fullName evidence="2">ABC transporter permease</fullName>
    </submittedName>
</protein>
<accession>A0A7X1Z711</accession>
<dbReference type="EMBL" id="WITJ01000003">
    <property type="protein sequence ID" value="MQW38893.1"/>
    <property type="molecule type" value="Genomic_DNA"/>
</dbReference>
<feature type="transmembrane region" description="Helical" evidence="1">
    <location>
        <begin position="166"/>
        <end position="187"/>
    </location>
</feature>
<feature type="transmembrane region" description="Helical" evidence="1">
    <location>
        <begin position="446"/>
        <end position="464"/>
    </location>
</feature>
<feature type="transmembrane region" description="Helical" evidence="1">
    <location>
        <begin position="20"/>
        <end position="41"/>
    </location>
</feature>
<keyword evidence="1" id="KW-0812">Transmembrane</keyword>
<evidence type="ECO:0000256" key="1">
    <source>
        <dbReference type="SAM" id="Phobius"/>
    </source>
</evidence>
<reference evidence="2 3" key="1">
    <citation type="submission" date="2019-10" db="EMBL/GenBank/DDBJ databases">
        <authorList>
            <person name="Dong K."/>
        </authorList>
    </citation>
    <scope>NUCLEOTIDE SEQUENCE [LARGE SCALE GENOMIC DNA]</scope>
    <source>
        <strain evidence="2 3">DSM 28960</strain>
    </source>
</reference>
<feature type="transmembrane region" description="Helical" evidence="1">
    <location>
        <begin position="471"/>
        <end position="488"/>
    </location>
</feature>
<feature type="transmembrane region" description="Helical" evidence="1">
    <location>
        <begin position="359"/>
        <end position="379"/>
    </location>
</feature>
<proteinExistence type="predicted"/>